<dbReference type="EMBL" id="ACCG02000005">
    <property type="protein sequence ID" value="EFE89938.1"/>
    <property type="molecule type" value="Genomic_DNA"/>
</dbReference>
<comment type="caution">
    <text evidence="3">The sequence shown here is derived from an EMBL/GenBank/DDBJ whole genome shotgun (WGS) entry which is preliminary data.</text>
</comment>
<evidence type="ECO:0000313" key="3">
    <source>
        <dbReference type="EMBL" id="EFE89938.1"/>
    </source>
</evidence>
<dbReference type="HOGENOM" id="CLU_054157_0_0_11"/>
<feature type="region of interest" description="Disordered" evidence="1">
    <location>
        <begin position="331"/>
        <end position="382"/>
    </location>
</feature>
<feature type="compositionally biased region" description="Acidic residues" evidence="1">
    <location>
        <begin position="400"/>
        <end position="419"/>
    </location>
</feature>
<gene>
    <name evidence="3" type="ORF">BIFBRE_03212</name>
</gene>
<dbReference type="AlphaFoldDB" id="D4BMB9"/>
<keyword evidence="4" id="KW-1185">Reference proteome</keyword>
<reference evidence="3 4" key="1">
    <citation type="submission" date="2010-02" db="EMBL/GenBank/DDBJ databases">
        <authorList>
            <person name="Weinstock G."/>
            <person name="Sodergren E."/>
            <person name="Clifton S."/>
            <person name="Fulton L."/>
            <person name="Fulton B."/>
            <person name="Courtney L."/>
            <person name="Fronick C."/>
            <person name="Harrison M."/>
            <person name="Strong C."/>
            <person name="Farmer C."/>
            <person name="Delahaunty K."/>
            <person name="Markovic C."/>
            <person name="Hall O."/>
            <person name="Minx P."/>
            <person name="Tomlinson C."/>
            <person name="Mitreva M."/>
            <person name="Nelson J."/>
            <person name="Hou S."/>
            <person name="Wollam A."/>
            <person name="Pepin K.H."/>
            <person name="Johnson M."/>
            <person name="Bhonagiri V."/>
            <person name="Zhang X."/>
            <person name="Suruliraj S."/>
            <person name="Warren W."/>
            <person name="Chinwalla A."/>
            <person name="Mardis E.R."/>
            <person name="Wilson R.K."/>
        </authorList>
    </citation>
    <scope>NUCLEOTIDE SEQUENCE [LARGE SCALE GENOMIC DNA]</scope>
    <source>
        <strain evidence="3 4">DSM 20213</strain>
    </source>
</reference>
<keyword evidence="2" id="KW-0812">Transmembrane</keyword>
<feature type="transmembrane region" description="Helical" evidence="2">
    <location>
        <begin position="74"/>
        <end position="97"/>
    </location>
</feature>
<feature type="region of interest" description="Disordered" evidence="1">
    <location>
        <begin position="396"/>
        <end position="419"/>
    </location>
</feature>
<proteinExistence type="predicted"/>
<protein>
    <submittedName>
        <fullName evidence="3">Uncharacterized protein</fullName>
    </submittedName>
</protein>
<evidence type="ECO:0000256" key="2">
    <source>
        <dbReference type="SAM" id="Phobius"/>
    </source>
</evidence>
<feature type="compositionally biased region" description="Low complexity" evidence="1">
    <location>
        <begin position="17"/>
        <end position="39"/>
    </location>
</feature>
<evidence type="ECO:0000256" key="1">
    <source>
        <dbReference type="SAM" id="MobiDB-lite"/>
    </source>
</evidence>
<dbReference type="PATRIC" id="fig|518634.7.peg.340"/>
<dbReference type="Proteomes" id="UP000003191">
    <property type="component" value="Unassembled WGS sequence"/>
</dbReference>
<name>D4BMB9_BIFBR</name>
<feature type="compositionally biased region" description="Acidic residues" evidence="1">
    <location>
        <begin position="40"/>
        <end position="61"/>
    </location>
</feature>
<accession>D4BMB9</accession>
<organism evidence="3 4">
    <name type="scientific">Bifidobacterium breve DSM 20213 = JCM 1192</name>
    <dbReference type="NCBI Taxonomy" id="518634"/>
    <lineage>
        <taxon>Bacteria</taxon>
        <taxon>Bacillati</taxon>
        <taxon>Actinomycetota</taxon>
        <taxon>Actinomycetes</taxon>
        <taxon>Bifidobacteriales</taxon>
        <taxon>Bifidobacteriaceae</taxon>
        <taxon>Bifidobacterium</taxon>
    </lineage>
</organism>
<evidence type="ECO:0000313" key="4">
    <source>
        <dbReference type="Proteomes" id="UP000003191"/>
    </source>
</evidence>
<keyword evidence="2" id="KW-0472">Membrane</keyword>
<keyword evidence="2" id="KW-1133">Transmembrane helix</keyword>
<feature type="transmembrane region" description="Helical" evidence="2">
    <location>
        <begin position="256"/>
        <end position="279"/>
    </location>
</feature>
<feature type="region of interest" description="Disordered" evidence="1">
    <location>
        <begin position="1"/>
        <end position="70"/>
    </location>
</feature>
<dbReference type="STRING" id="1685.RY69_1704"/>
<sequence>MSVEEQAMGPDQEATESDVVSDVTDSTDVIDANDVADAADGTDTESAEGVDAESTESMEDAETQKSERPTRHAMIMRGVVTPIFGLLAVAAIVLGVLNATIWKPSSEITASANVTGSRYVVTDPGVLTLLDKNTTMTVKSSSSKDETCVALASTKDAAGWVASEKSYQRISGLTSWTELGVQKGEPIKNQSGSSDDANEVAFKDSDMWTSVKCGNGSVTFDSKDPAASTVAIMDLGSHKASATISMHWVRSEVPDFAMPFYLSGGLLAVIAVLCASVFAMPPHKRRKRIVEGKATASTGPSFAEQVEQGIIGNGSIPAEVPPTGRKRCRHAAHRRGSKKTVPAESVGSPTIIDPASRNLVADQQSGEAGETEAITDTESTSVISSDELQAYFSRLAQEVNDSEASDSSAADDVDNQEEN</sequence>